<dbReference type="Pfam" id="PF00440">
    <property type="entry name" value="TetR_N"/>
    <property type="match status" value="1"/>
</dbReference>
<dbReference type="SUPFAM" id="SSF48498">
    <property type="entry name" value="Tetracyclin repressor-like, C-terminal domain"/>
    <property type="match status" value="1"/>
</dbReference>
<dbReference type="InterPro" id="IPR036271">
    <property type="entry name" value="Tet_transcr_reg_TetR-rel_C_sf"/>
</dbReference>
<feature type="domain" description="HTH tetR-type" evidence="3">
    <location>
        <begin position="13"/>
        <end position="73"/>
    </location>
</feature>
<protein>
    <submittedName>
        <fullName evidence="4">Transcriptional regulator</fullName>
    </submittedName>
</protein>
<proteinExistence type="predicted"/>
<dbReference type="STRING" id="478801.Ksed_24490"/>
<dbReference type="InterPro" id="IPR009057">
    <property type="entry name" value="Homeodomain-like_sf"/>
</dbReference>
<gene>
    <name evidence="4" type="ordered locus">Ksed_24490</name>
</gene>
<organism evidence="4 5">
    <name type="scientific">Kytococcus sedentarius (strain ATCC 14392 / DSM 20547 / JCM 11482 / CCUG 33030 / NBRC 15357 / NCTC 11040 / CCM 314 / 541)</name>
    <name type="common">Micrococcus sedentarius</name>
    <dbReference type="NCBI Taxonomy" id="478801"/>
    <lineage>
        <taxon>Bacteria</taxon>
        <taxon>Bacillati</taxon>
        <taxon>Actinomycetota</taxon>
        <taxon>Actinomycetes</taxon>
        <taxon>Micrococcales</taxon>
        <taxon>Kytococcaceae</taxon>
        <taxon>Kytococcus</taxon>
    </lineage>
</organism>
<evidence type="ECO:0000313" key="4">
    <source>
        <dbReference type="EMBL" id="ACV07414.1"/>
    </source>
</evidence>
<name>C7NFQ6_KYTSD</name>
<dbReference type="GO" id="GO:0003700">
    <property type="term" value="F:DNA-binding transcription factor activity"/>
    <property type="evidence" value="ECO:0007669"/>
    <property type="project" value="TreeGrafter"/>
</dbReference>
<dbReference type="PROSITE" id="PS50977">
    <property type="entry name" value="HTH_TETR_2"/>
    <property type="match status" value="1"/>
</dbReference>
<feature type="DNA-binding region" description="H-T-H motif" evidence="2">
    <location>
        <begin position="36"/>
        <end position="55"/>
    </location>
</feature>
<dbReference type="InterPro" id="IPR001647">
    <property type="entry name" value="HTH_TetR"/>
</dbReference>
<dbReference type="HOGENOM" id="CLU_069356_10_0_11"/>
<dbReference type="InterPro" id="IPR050109">
    <property type="entry name" value="HTH-type_TetR-like_transc_reg"/>
</dbReference>
<evidence type="ECO:0000259" key="3">
    <source>
        <dbReference type="PROSITE" id="PS50977"/>
    </source>
</evidence>
<dbReference type="EMBL" id="CP001686">
    <property type="protein sequence ID" value="ACV07414.1"/>
    <property type="molecule type" value="Genomic_DNA"/>
</dbReference>
<dbReference type="Gene3D" id="1.10.357.10">
    <property type="entry name" value="Tetracycline Repressor, domain 2"/>
    <property type="match status" value="1"/>
</dbReference>
<evidence type="ECO:0000256" key="1">
    <source>
        <dbReference type="ARBA" id="ARBA00023125"/>
    </source>
</evidence>
<evidence type="ECO:0000256" key="2">
    <source>
        <dbReference type="PROSITE-ProRule" id="PRU00335"/>
    </source>
</evidence>
<dbReference type="RefSeq" id="WP_015780340.1">
    <property type="nucleotide sequence ID" value="NC_013169.1"/>
</dbReference>
<dbReference type="PANTHER" id="PTHR30055:SF235">
    <property type="entry name" value="TRANSCRIPTIONAL REGULATORY PROTEIN"/>
    <property type="match status" value="1"/>
</dbReference>
<dbReference type="KEGG" id="kse:Ksed_24490"/>
<dbReference type="AlphaFoldDB" id="C7NFQ6"/>
<evidence type="ECO:0000313" key="5">
    <source>
        <dbReference type="Proteomes" id="UP000006666"/>
    </source>
</evidence>
<keyword evidence="5" id="KW-1185">Reference proteome</keyword>
<dbReference type="eggNOG" id="COG1309">
    <property type="taxonomic scope" value="Bacteria"/>
</dbReference>
<dbReference type="SUPFAM" id="SSF46689">
    <property type="entry name" value="Homeodomain-like"/>
    <property type="match status" value="1"/>
</dbReference>
<reference evidence="4 5" key="1">
    <citation type="journal article" date="2009" name="Stand. Genomic Sci.">
        <title>Complete genome sequence of Kytococcus sedentarius type strain (541).</title>
        <authorList>
            <person name="Sims D."/>
            <person name="Brettin T."/>
            <person name="Detter J.C."/>
            <person name="Han C."/>
            <person name="Lapidus A."/>
            <person name="Copeland A."/>
            <person name="Glavina Del Rio T."/>
            <person name="Nolan M."/>
            <person name="Chen F."/>
            <person name="Lucas S."/>
            <person name="Tice H."/>
            <person name="Cheng J.F."/>
            <person name="Bruce D."/>
            <person name="Goodwin L."/>
            <person name="Pitluck S."/>
            <person name="Ovchinnikova G."/>
            <person name="Pati A."/>
            <person name="Ivanova N."/>
            <person name="Mavrommatis K."/>
            <person name="Chen A."/>
            <person name="Palaniappan K."/>
            <person name="D'haeseleer P."/>
            <person name="Chain P."/>
            <person name="Bristow J."/>
            <person name="Eisen J.A."/>
            <person name="Markowitz V."/>
            <person name="Hugenholtz P."/>
            <person name="Schneider S."/>
            <person name="Goker M."/>
            <person name="Pukall R."/>
            <person name="Kyrpides N.C."/>
            <person name="Klenk H.P."/>
        </authorList>
    </citation>
    <scope>NUCLEOTIDE SEQUENCE [LARGE SCALE GENOMIC DNA]</scope>
    <source>
        <strain evidence="5">ATCC 14392 / DSM 20547 / JCM 11482 / CCUG 33030 / NBRC 15357 / NCTC 11040 / CCM 314 / 541</strain>
    </source>
</reference>
<dbReference type="Pfam" id="PF17920">
    <property type="entry name" value="TetR_C_16"/>
    <property type="match status" value="1"/>
</dbReference>
<dbReference type="Proteomes" id="UP000006666">
    <property type="component" value="Chromosome"/>
</dbReference>
<keyword evidence="1 2" id="KW-0238">DNA-binding</keyword>
<dbReference type="InterPro" id="IPR041678">
    <property type="entry name" value="TetR_C_16"/>
</dbReference>
<dbReference type="Gene3D" id="1.10.10.60">
    <property type="entry name" value="Homeodomain-like"/>
    <property type="match status" value="1"/>
</dbReference>
<sequence length="213" mass="23077">MNAPRRGPRPAGSDTRADILGAALELFSTHGYDAVSVRMIARQAGVDPALVNYYYGGKSALFVAAMRPTVDDELLAAFINGLQPETCGEELIAFVLGFWSRHDTAVRMTGTFVAAPSQQEEQEYLRHLIVERFLRPVVEKLSPDHHEVRTELAAVLLMGMMAGTSVLGLPRLDGLSVRDRARLLGPACQGFLVGELPTIGDDGGTSTERELPS</sequence>
<dbReference type="PANTHER" id="PTHR30055">
    <property type="entry name" value="HTH-TYPE TRANSCRIPTIONAL REGULATOR RUTR"/>
    <property type="match status" value="1"/>
</dbReference>
<accession>C7NFQ6</accession>
<dbReference type="PRINTS" id="PR00455">
    <property type="entry name" value="HTHTETR"/>
</dbReference>
<dbReference type="GO" id="GO:0000976">
    <property type="term" value="F:transcription cis-regulatory region binding"/>
    <property type="evidence" value="ECO:0007669"/>
    <property type="project" value="TreeGrafter"/>
</dbReference>